<evidence type="ECO:0000256" key="4">
    <source>
        <dbReference type="ARBA" id="ARBA00022679"/>
    </source>
</evidence>
<dbReference type="FunCoup" id="A0A1B4XCJ0">
    <property type="interactions" value="335"/>
</dbReference>
<sequence length="230" mass="25669">MTLSTRPLRSIRSFVRRESRITPAQVRALGELWPRYGIPEGQAPLDWRSVFGRRAQVVLEIGFGNGEALAAAAAAHPEINYLGIEVHRPGAGSLLRRIETGAMENVRLMLGDAKEILEQRVADGSLTGVHLFFPDPWPKKRHHKRRLVQPDFAALVTRKLAPGGYFHLATDWPAYAEHMEVVLSATPGLADVSRTAQGQALIAERLSTRFEQRGRKLGHEVRDLVYSRKA</sequence>
<dbReference type="GO" id="GO:0008176">
    <property type="term" value="F:tRNA (guanine(46)-N7)-methyltransferase activity"/>
    <property type="evidence" value="ECO:0007669"/>
    <property type="project" value="UniProtKB-UniRule"/>
</dbReference>
<accession>A0A1B4XCJ0</accession>
<keyword evidence="3 9" id="KW-0489">Methyltransferase</keyword>
<keyword evidence="5 9" id="KW-0949">S-adenosyl-L-methionine</keyword>
<dbReference type="GO" id="GO:0043527">
    <property type="term" value="C:tRNA methyltransferase complex"/>
    <property type="evidence" value="ECO:0007669"/>
    <property type="project" value="TreeGrafter"/>
</dbReference>
<feature type="binding site" evidence="9">
    <location>
        <begin position="208"/>
        <end position="211"/>
    </location>
    <ligand>
        <name>substrate</name>
    </ligand>
</feature>
<comment type="caution">
    <text evidence="9">Lacks conserved residue(s) required for the propagation of feature annotation.</text>
</comment>
<gene>
    <name evidence="9" type="primary">trmB</name>
    <name evidence="10" type="ORF">SCL_0189</name>
</gene>
<keyword evidence="6 9" id="KW-0819">tRNA processing</keyword>
<keyword evidence="11" id="KW-1185">Reference proteome</keyword>
<protein>
    <recommendedName>
        <fullName evidence="9">tRNA (guanine-N(7)-)-methyltransferase</fullName>
        <ecNumber evidence="9">2.1.1.33</ecNumber>
    </recommendedName>
    <alternativeName>
        <fullName evidence="9">tRNA (guanine(46)-N(7))-methyltransferase</fullName>
    </alternativeName>
    <alternativeName>
        <fullName evidence="9">tRNA(m7G46)-methyltransferase</fullName>
    </alternativeName>
</protein>
<reference evidence="10 11" key="1">
    <citation type="submission" date="2015-05" db="EMBL/GenBank/DDBJ databases">
        <title>Complete genome sequence of a sulfur-oxidizing gammaproteobacterium strain HA5.</title>
        <authorList>
            <person name="Miura A."/>
            <person name="Kojima H."/>
            <person name="Fukui M."/>
        </authorList>
    </citation>
    <scope>NUCLEOTIDE SEQUENCE [LARGE SCALE GENOMIC DNA]</scope>
    <source>
        <strain evidence="10 11">HA5</strain>
    </source>
</reference>
<dbReference type="InterPro" id="IPR055361">
    <property type="entry name" value="tRNA_methyltr_TrmB_bact"/>
</dbReference>
<feature type="binding site" evidence="9">
    <location>
        <position position="171"/>
    </location>
    <ligand>
        <name>substrate</name>
    </ligand>
</feature>
<dbReference type="PROSITE" id="PS51625">
    <property type="entry name" value="SAM_MT_TRMB"/>
    <property type="match status" value="1"/>
</dbReference>
<dbReference type="Proteomes" id="UP000243180">
    <property type="component" value="Chromosome"/>
</dbReference>
<feature type="binding site" evidence="9">
    <location>
        <position position="135"/>
    </location>
    <ligand>
        <name>S-adenosyl-L-methionine</name>
        <dbReference type="ChEBI" id="CHEBI:59789"/>
    </ligand>
</feature>
<dbReference type="InterPro" id="IPR003358">
    <property type="entry name" value="tRNA_(Gua-N-7)_MeTrfase_Trmb"/>
</dbReference>
<keyword evidence="4 9" id="KW-0808">Transferase</keyword>
<proteinExistence type="inferred from homology"/>
<dbReference type="Gene3D" id="3.40.50.150">
    <property type="entry name" value="Vaccinia Virus protein VP39"/>
    <property type="match status" value="1"/>
</dbReference>
<dbReference type="PANTHER" id="PTHR23417">
    <property type="entry name" value="3-DEOXY-D-MANNO-OCTULOSONIC-ACID TRANSFERASE/TRNA GUANINE-N 7 - -METHYLTRANSFERASE"/>
    <property type="match status" value="1"/>
</dbReference>
<evidence type="ECO:0000313" key="11">
    <source>
        <dbReference type="Proteomes" id="UP000243180"/>
    </source>
</evidence>
<dbReference type="OrthoDB" id="9802090at2"/>
<evidence type="ECO:0000256" key="9">
    <source>
        <dbReference type="HAMAP-Rule" id="MF_01057"/>
    </source>
</evidence>
<comment type="pathway">
    <text evidence="7 9">tRNA modification; N(7)-methylguanine-tRNA biosynthesis.</text>
</comment>
<dbReference type="CDD" id="cd02440">
    <property type="entry name" value="AdoMet_MTases"/>
    <property type="match status" value="1"/>
</dbReference>
<organism evidence="10 11">
    <name type="scientific">Sulfuricaulis limicola</name>
    <dbReference type="NCBI Taxonomy" id="1620215"/>
    <lineage>
        <taxon>Bacteria</taxon>
        <taxon>Pseudomonadati</taxon>
        <taxon>Pseudomonadota</taxon>
        <taxon>Gammaproteobacteria</taxon>
        <taxon>Acidiferrobacterales</taxon>
        <taxon>Acidiferrobacteraceae</taxon>
        <taxon>Sulfuricaulis</taxon>
    </lineage>
</organism>
<comment type="catalytic activity">
    <reaction evidence="1 9">
        <text>guanosine(46) in tRNA + S-adenosyl-L-methionine = N(7)-methylguanosine(46) in tRNA + S-adenosyl-L-homocysteine</text>
        <dbReference type="Rhea" id="RHEA:42708"/>
        <dbReference type="Rhea" id="RHEA-COMP:10188"/>
        <dbReference type="Rhea" id="RHEA-COMP:10189"/>
        <dbReference type="ChEBI" id="CHEBI:57856"/>
        <dbReference type="ChEBI" id="CHEBI:59789"/>
        <dbReference type="ChEBI" id="CHEBI:74269"/>
        <dbReference type="ChEBI" id="CHEBI:74480"/>
        <dbReference type="EC" id="2.1.1.33"/>
    </reaction>
</comment>
<dbReference type="SUPFAM" id="SSF53335">
    <property type="entry name" value="S-adenosyl-L-methionine-dependent methyltransferases"/>
    <property type="match status" value="1"/>
</dbReference>
<dbReference type="KEGG" id="slim:SCL_0189"/>
<dbReference type="UniPathway" id="UPA00989"/>
<feature type="binding site" evidence="9">
    <location>
        <position position="85"/>
    </location>
    <ligand>
        <name>S-adenosyl-L-methionine</name>
        <dbReference type="ChEBI" id="CHEBI:59789"/>
    </ligand>
</feature>
<evidence type="ECO:0000256" key="3">
    <source>
        <dbReference type="ARBA" id="ARBA00022603"/>
    </source>
</evidence>
<feature type="binding site" evidence="9">
    <location>
        <position position="112"/>
    </location>
    <ligand>
        <name>S-adenosyl-L-methionine</name>
        <dbReference type="ChEBI" id="CHEBI:59789"/>
    </ligand>
</feature>
<dbReference type="InParanoid" id="A0A1B4XCJ0"/>
<dbReference type="InterPro" id="IPR029063">
    <property type="entry name" value="SAM-dependent_MTases_sf"/>
</dbReference>
<evidence type="ECO:0000256" key="8">
    <source>
        <dbReference type="ARBA" id="ARBA00060767"/>
    </source>
</evidence>
<comment type="function">
    <text evidence="2 9">Catalyzes the formation of N(7)-methylguanine at position 46 (m7G46) in tRNA.</text>
</comment>
<dbReference type="EMBL" id="AP014879">
    <property type="protein sequence ID" value="BAV32511.1"/>
    <property type="molecule type" value="Genomic_DNA"/>
</dbReference>
<dbReference type="PANTHER" id="PTHR23417:SF14">
    <property type="entry name" value="PENTACOTRIPEPTIDE-REPEAT REGION OF PRORP DOMAIN-CONTAINING PROTEIN"/>
    <property type="match status" value="1"/>
</dbReference>
<evidence type="ECO:0000256" key="7">
    <source>
        <dbReference type="ARBA" id="ARBA00060552"/>
    </source>
</evidence>
<dbReference type="RefSeq" id="WP_096359187.1">
    <property type="nucleotide sequence ID" value="NZ_AP014879.1"/>
</dbReference>
<name>A0A1B4XCJ0_9GAMM</name>
<evidence type="ECO:0000256" key="5">
    <source>
        <dbReference type="ARBA" id="ARBA00022691"/>
    </source>
</evidence>
<feature type="binding site" evidence="9">
    <location>
        <position position="60"/>
    </location>
    <ligand>
        <name>S-adenosyl-L-methionine</name>
        <dbReference type="ChEBI" id="CHEBI:59789"/>
    </ligand>
</feature>
<evidence type="ECO:0000256" key="2">
    <source>
        <dbReference type="ARBA" id="ARBA00003015"/>
    </source>
</evidence>
<comment type="similarity">
    <text evidence="8 9">Belongs to the class I-like SAM-binding methyltransferase superfamily. TrmB family.</text>
</comment>
<dbReference type="HAMAP" id="MF_01057">
    <property type="entry name" value="tRNA_methyltr_TrmB"/>
    <property type="match status" value="1"/>
</dbReference>
<evidence type="ECO:0000313" key="10">
    <source>
        <dbReference type="EMBL" id="BAV32511.1"/>
    </source>
</evidence>
<dbReference type="AlphaFoldDB" id="A0A1B4XCJ0"/>
<dbReference type="NCBIfam" id="TIGR00091">
    <property type="entry name" value="tRNA (guanosine(46)-N7)-methyltransferase TrmB"/>
    <property type="match status" value="1"/>
</dbReference>
<feature type="binding site" evidence="9">
    <location>
        <position position="139"/>
    </location>
    <ligand>
        <name>substrate</name>
    </ligand>
</feature>
<dbReference type="Pfam" id="PF02390">
    <property type="entry name" value="Methyltransf_4"/>
    <property type="match status" value="1"/>
</dbReference>
<evidence type="ECO:0000256" key="1">
    <source>
        <dbReference type="ARBA" id="ARBA00000142"/>
    </source>
</evidence>
<dbReference type="EC" id="2.1.1.33" evidence="9"/>
<evidence type="ECO:0000256" key="6">
    <source>
        <dbReference type="ARBA" id="ARBA00022694"/>
    </source>
</evidence>
<dbReference type="FunFam" id="3.40.50.150:FF:000035">
    <property type="entry name" value="tRNA (guanine-N(7)-)-methyltransferase"/>
    <property type="match status" value="1"/>
</dbReference>